<proteinExistence type="predicted"/>
<gene>
    <name evidence="2" type="ORF">D0U04_08275</name>
    <name evidence="1" type="ORF">DJ93_2344</name>
</gene>
<dbReference type="NCBIfam" id="TIGR01655">
    <property type="entry name" value="yxeA_fam"/>
    <property type="match status" value="1"/>
</dbReference>
<dbReference type="SUPFAM" id="SSF159121">
    <property type="entry name" value="BC4932-like"/>
    <property type="match status" value="1"/>
</dbReference>
<evidence type="ECO:0000313" key="4">
    <source>
        <dbReference type="Proteomes" id="UP000264294"/>
    </source>
</evidence>
<dbReference type="AlphaFoldDB" id="A0A090YJP1"/>
<dbReference type="PANTHER" id="PTHR36433">
    <property type="entry name" value="HYPOTHETICAL CYTOSOLIC PROTEIN"/>
    <property type="match status" value="1"/>
</dbReference>
<comment type="caution">
    <text evidence="1">The sequence shown here is derived from an EMBL/GenBank/DDBJ whole genome shotgun (WGS) entry which is preliminary data.</text>
</comment>
<dbReference type="Proteomes" id="UP000029389">
    <property type="component" value="Unassembled WGS sequence"/>
</dbReference>
<reference evidence="1 3" key="1">
    <citation type="submission" date="2014-04" db="EMBL/GenBank/DDBJ databases">
        <authorList>
            <person name="Bishop-Lilly K.A."/>
            <person name="Broomall S.M."/>
            <person name="Chain P.S."/>
            <person name="Chertkov O."/>
            <person name="Coyne S.R."/>
            <person name="Daligault H.E."/>
            <person name="Davenport K.W."/>
            <person name="Erkkila T."/>
            <person name="Frey K.G."/>
            <person name="Gibbons H.S."/>
            <person name="Gu W."/>
            <person name="Jaissle J."/>
            <person name="Johnson S.L."/>
            <person name="Koroleva G.I."/>
            <person name="Ladner J.T."/>
            <person name="Lo C.-C."/>
            <person name="Minogue T.D."/>
            <person name="Munk C."/>
            <person name="Palacios G.F."/>
            <person name="Redden C.L."/>
            <person name="Rosenzweig C.N."/>
            <person name="Scholz M.B."/>
            <person name="Teshima H."/>
            <person name="Xu Y."/>
        </authorList>
    </citation>
    <scope>NUCLEOTIDE SEQUENCE [LARGE SCALE GENOMIC DNA]</scope>
    <source>
        <strain evidence="1 3">BHP</strain>
    </source>
</reference>
<protein>
    <submittedName>
        <fullName evidence="2">YxeA family protein</fullName>
    </submittedName>
</protein>
<evidence type="ECO:0000313" key="1">
    <source>
        <dbReference type="EMBL" id="KFM98679.1"/>
    </source>
</evidence>
<evidence type="ECO:0000313" key="3">
    <source>
        <dbReference type="Proteomes" id="UP000029389"/>
    </source>
</evidence>
<keyword evidence="4" id="KW-1185">Reference proteome</keyword>
<name>A0A090YJP1_9BACI</name>
<dbReference type="PATRIC" id="fig|1405.8.peg.2530"/>
<dbReference type="InterPro" id="IPR036166">
    <property type="entry name" value="YxeA-like_sf"/>
</dbReference>
<dbReference type="Proteomes" id="UP000264294">
    <property type="component" value="Unassembled WGS sequence"/>
</dbReference>
<sequence>MKLVMKVLTVFAIILGGTAYYLQSKTEGVGAFVDNFFSNKEIQDYYAIIDKGEKKDDEYLYTFKGYTEDGKQQVIKKMVNRELHAGAFIKIYAKGMQGKGWAEVPKESIPEKALQKIEKA</sequence>
<dbReference type="Gene3D" id="2.40.50.480">
    <property type="match status" value="1"/>
</dbReference>
<evidence type="ECO:0000313" key="2">
    <source>
        <dbReference type="EMBL" id="RFT67441.1"/>
    </source>
</evidence>
<dbReference type="EMBL" id="JMQC01000008">
    <property type="protein sequence ID" value="KFM98679.1"/>
    <property type="molecule type" value="Genomic_DNA"/>
</dbReference>
<dbReference type="RefSeq" id="WP_042981099.1">
    <property type="nucleotide sequence ID" value="NZ_JMQC01000008.1"/>
</dbReference>
<dbReference type="EMBL" id="QVOD01000007">
    <property type="protein sequence ID" value="RFT67441.1"/>
    <property type="molecule type" value="Genomic_DNA"/>
</dbReference>
<reference evidence="2 4" key="2">
    <citation type="submission" date="2018-08" db="EMBL/GenBank/DDBJ databases">
        <title>Bacillus clarus sp. nov. strain PS00077A.</title>
        <authorList>
            <person name="Mendez Acevedo M."/>
            <person name="Carroll L."/>
            <person name="Mukherjee M."/>
            <person name="Wiedmann M."/>
            <person name="Kovac J."/>
        </authorList>
    </citation>
    <scope>NUCLEOTIDE SEQUENCE [LARGE SCALE GENOMIC DNA]</scope>
    <source>
        <strain evidence="2 4">PS00077A</strain>
    </source>
</reference>
<accession>A0A090YJP1</accession>
<dbReference type="PANTHER" id="PTHR36433:SF2">
    <property type="entry name" value="YXEA FAMILY PROTEIN"/>
    <property type="match status" value="1"/>
</dbReference>
<dbReference type="InterPro" id="IPR006542">
    <property type="entry name" value="DUF1093"/>
</dbReference>
<organism evidence="1 3">
    <name type="scientific">Bacillus clarus</name>
    <dbReference type="NCBI Taxonomy" id="2338372"/>
    <lineage>
        <taxon>Bacteria</taxon>
        <taxon>Bacillati</taxon>
        <taxon>Bacillota</taxon>
        <taxon>Bacilli</taxon>
        <taxon>Bacillales</taxon>
        <taxon>Bacillaceae</taxon>
        <taxon>Bacillus</taxon>
        <taxon>Bacillus cereus group</taxon>
    </lineage>
</organism>
<dbReference type="Pfam" id="PF06486">
    <property type="entry name" value="DUF1093"/>
    <property type="match status" value="1"/>
</dbReference>